<dbReference type="RefSeq" id="WP_195520565.1">
    <property type="nucleotide sequence ID" value="NZ_JADNPG010000003.1"/>
</dbReference>
<sequence length="118" mass="13296">MTTTPHFGIRYASDLTGEYSEYVIDSVDLLNLQLAPHGMSFFFDTIDVRQQIIGGKHCWDMFGWAIPNDEVSEFEPIWLAGEDEKLEGYNSYVCASWEDRGGNPHAAIDGNLPEEAYA</sequence>
<accession>A0AAW6AJA7</accession>
<comment type="caution">
    <text evidence="1">The sequence shown here is derived from an EMBL/GenBank/DDBJ whole genome shotgun (WGS) entry which is preliminary data.</text>
</comment>
<evidence type="ECO:0000313" key="2">
    <source>
        <dbReference type="Proteomes" id="UP001212741"/>
    </source>
</evidence>
<dbReference type="AlphaFoldDB" id="A0AAW6AJA7"/>
<dbReference type="EMBL" id="JAQLEC010000002">
    <property type="protein sequence ID" value="MDB1838208.1"/>
    <property type="molecule type" value="Genomic_DNA"/>
</dbReference>
<dbReference type="Proteomes" id="UP001212741">
    <property type="component" value="Unassembled WGS sequence"/>
</dbReference>
<protein>
    <submittedName>
        <fullName evidence="1">Uncharacterized protein</fullName>
    </submittedName>
</protein>
<evidence type="ECO:0000313" key="1">
    <source>
        <dbReference type="EMBL" id="MDB1838208.1"/>
    </source>
</evidence>
<proteinExistence type="predicted"/>
<gene>
    <name evidence="1" type="ORF">PMW86_01165</name>
</gene>
<reference evidence="1" key="1">
    <citation type="submission" date="2023-01" db="EMBL/GenBank/DDBJ databases">
        <title>Human gut microbiome strain richness.</title>
        <authorList>
            <person name="Chen-Liaw A."/>
        </authorList>
    </citation>
    <scope>NUCLEOTIDE SEQUENCE</scope>
    <source>
        <strain evidence="1">D54st1_D6_D54t1_190329</strain>
    </source>
</reference>
<name>A0AAW6AJA7_9ACTN</name>
<organism evidence="1 2">
    <name type="scientific">Collinsella aerofaciens</name>
    <dbReference type="NCBI Taxonomy" id="74426"/>
    <lineage>
        <taxon>Bacteria</taxon>
        <taxon>Bacillati</taxon>
        <taxon>Actinomycetota</taxon>
        <taxon>Coriobacteriia</taxon>
        <taxon>Coriobacteriales</taxon>
        <taxon>Coriobacteriaceae</taxon>
        <taxon>Collinsella</taxon>
    </lineage>
</organism>